<keyword evidence="1" id="KW-0408">Iron</keyword>
<dbReference type="InterPro" id="IPR001539">
    <property type="entry name" value="Peptidase_U32"/>
</dbReference>
<evidence type="ECO:0000256" key="1">
    <source>
        <dbReference type="HAMAP-Rule" id="MF_02233"/>
    </source>
</evidence>
<dbReference type="RefSeq" id="WP_285873436.1">
    <property type="nucleotide sequence ID" value="NZ_JARFYM010000067.1"/>
</dbReference>
<dbReference type="PANTHER" id="PTHR30217">
    <property type="entry name" value="PEPTIDASE U32 FAMILY"/>
    <property type="match status" value="1"/>
</dbReference>
<dbReference type="EMBL" id="JARFYM010000067">
    <property type="protein sequence ID" value="MDL2403879.1"/>
    <property type="molecule type" value="Genomic_DNA"/>
</dbReference>
<organism evidence="2 3">
    <name type="scientific">Rhizobium mayense</name>
    <dbReference type="NCBI Taxonomy" id="1312184"/>
    <lineage>
        <taxon>Bacteria</taxon>
        <taxon>Pseudomonadati</taxon>
        <taxon>Pseudomonadota</taxon>
        <taxon>Alphaproteobacteria</taxon>
        <taxon>Hyphomicrobiales</taxon>
        <taxon>Rhizobiaceae</taxon>
        <taxon>Rhizobium/Agrobacterium group</taxon>
        <taxon>Rhizobium</taxon>
    </lineage>
</organism>
<comment type="subunit">
    <text evidence="1">Forms a heterodimer with UbiU.</text>
</comment>
<feature type="binding site" evidence="1">
    <location>
        <position position="45"/>
    </location>
    <ligand>
        <name>[4Fe-4S] cluster</name>
        <dbReference type="ChEBI" id="CHEBI:49883"/>
    </ligand>
</feature>
<proteinExistence type="inferred from homology"/>
<comment type="caution">
    <text evidence="2">The sequence shown here is derived from an EMBL/GenBank/DDBJ whole genome shotgun (WGS) entry which is preliminary data.</text>
</comment>
<dbReference type="Pfam" id="PF01136">
    <property type="entry name" value="Peptidase_U32"/>
    <property type="match status" value="1"/>
</dbReference>
<dbReference type="NCBIfam" id="NF011991">
    <property type="entry name" value="PRK15447.1"/>
    <property type="match status" value="1"/>
</dbReference>
<accession>A0ABT7K9S2</accession>
<feature type="binding site" evidence="1">
    <location>
        <position position="195"/>
    </location>
    <ligand>
        <name>[4Fe-4S] cluster</name>
        <dbReference type="ChEBI" id="CHEBI:49883"/>
    </ligand>
</feature>
<comment type="function">
    <text evidence="1">Required for O(2)-independent ubiquinone (coenzyme Q) biosynthesis. Together with UbiU, is essential for the C6-hydroxylation reaction in the oxygen-independent ubiquinone biosynthesis pathway.</text>
</comment>
<keyword evidence="1" id="KW-0411">Iron-sulfur</keyword>
<evidence type="ECO:0000313" key="2">
    <source>
        <dbReference type="EMBL" id="MDL2403879.1"/>
    </source>
</evidence>
<feature type="binding site" evidence="1">
    <location>
        <position position="191"/>
    </location>
    <ligand>
        <name>[4Fe-4S] cluster</name>
        <dbReference type="ChEBI" id="CHEBI:49883"/>
    </ligand>
</feature>
<dbReference type="Proteomes" id="UP001172645">
    <property type="component" value="Unassembled WGS sequence"/>
</dbReference>
<evidence type="ECO:0000313" key="3">
    <source>
        <dbReference type="Proteomes" id="UP001172645"/>
    </source>
</evidence>
<gene>
    <name evidence="1" type="primary">ubiV</name>
    <name evidence="2" type="ORF">PY649_34030</name>
</gene>
<comment type="similarity">
    <text evidence="1">Belongs to the peptidase U32 family. UbiV subfamily.</text>
</comment>
<dbReference type="PANTHER" id="PTHR30217:SF11">
    <property type="entry name" value="UBIQUINONE BIOSYNTHESIS PROTEIN UBIV"/>
    <property type="match status" value="1"/>
</dbReference>
<dbReference type="HAMAP" id="MF_02233">
    <property type="entry name" value="UbiV"/>
    <property type="match status" value="1"/>
</dbReference>
<dbReference type="InterPro" id="IPR043693">
    <property type="entry name" value="UbiV"/>
</dbReference>
<keyword evidence="1" id="KW-0831">Ubiquinone biosynthesis</keyword>
<feature type="binding site" evidence="1">
    <location>
        <position position="178"/>
    </location>
    <ligand>
        <name>[4Fe-4S] cluster</name>
        <dbReference type="ChEBI" id="CHEBI:49883"/>
    </ligand>
</feature>
<keyword evidence="1" id="KW-0004">4Fe-4S</keyword>
<dbReference type="InterPro" id="IPR051454">
    <property type="entry name" value="RNA/ubiquinone_mod_enzymes"/>
</dbReference>
<reference evidence="2" key="1">
    <citation type="submission" date="2023-06" db="EMBL/GenBank/DDBJ databases">
        <title>Phylogenetic Diversity of Rhizobium strains.</title>
        <authorList>
            <person name="Moura F.T."/>
            <person name="Helene L.C.F."/>
            <person name="Hungria M."/>
        </authorList>
    </citation>
    <scope>NUCLEOTIDE SEQUENCE</scope>
    <source>
        <strain evidence="2">CCGE526</strain>
    </source>
</reference>
<keyword evidence="1" id="KW-0479">Metal-binding</keyword>
<keyword evidence="3" id="KW-1185">Reference proteome</keyword>
<comment type="cofactor">
    <cofactor evidence="1">
        <name>[4Fe-4S] cluster</name>
        <dbReference type="ChEBI" id="CHEBI:49883"/>
    </cofactor>
</comment>
<comment type="pathway">
    <text evidence="1">Cofactor biosynthesis; ubiquinone biosynthesis.</text>
</comment>
<sequence length="311" mass="33975">MPNAAIGLTLGPVLYLWDEERWRDFYFRIADEAPVDIVVLGETVCSKRLHFTEAVIGEVIERLEASGKLVRLSTLAMVTLERELQYQKDVASSTSYTVEANDLSALHLLSGRPHAVGPLVNVYNASTAKFLAQNGATTICLPPELPATSIEVITRECRDIQYELFAFGRLPLAISARCAHARSKGKIKDNCQFVCGQDPDGLVVSTLSKKPFLALNGVQTMSFTCQAILPDRNQLATLGVSSLRLSPQTCDMVSVARLFRNLISGQIGADEAAEMLRRIYPAVPLSNGFHHQLAGAAWIGRTRNAEMGSAQ</sequence>
<protein>
    <recommendedName>
        <fullName evidence="1">Ubiquinone biosynthesis protein UbiV</fullName>
    </recommendedName>
</protein>
<name>A0ABT7K9S2_9HYPH</name>